<accession>A0AAV2ETZ7</accession>
<keyword evidence="3" id="KW-1185">Reference proteome</keyword>
<evidence type="ECO:0000313" key="3">
    <source>
        <dbReference type="Proteomes" id="UP001497516"/>
    </source>
</evidence>
<name>A0AAV2ETZ7_9ROSI</name>
<evidence type="ECO:0000313" key="2">
    <source>
        <dbReference type="EMBL" id="CAL1389446.1"/>
    </source>
</evidence>
<sequence length="141" mass="15148">MLCFRVQASHLSSTKKHHPFMDSSTFVDRIAAERPPSSPFIFGAAVDEKLATFVAARPSTGELALAPTTTVIHPSIVNKPAPVIINTINNDGDGATIPLNMNTEVCLITGRLATGERGGKEESNRQSHKLNRPTGATRDSR</sequence>
<dbReference type="EMBL" id="OZ034818">
    <property type="protein sequence ID" value="CAL1389446.1"/>
    <property type="molecule type" value="Genomic_DNA"/>
</dbReference>
<dbReference type="Proteomes" id="UP001497516">
    <property type="component" value="Chromosome 5"/>
</dbReference>
<feature type="region of interest" description="Disordered" evidence="1">
    <location>
        <begin position="115"/>
        <end position="141"/>
    </location>
</feature>
<reference evidence="2 3" key="1">
    <citation type="submission" date="2024-04" db="EMBL/GenBank/DDBJ databases">
        <authorList>
            <person name="Fracassetti M."/>
        </authorList>
    </citation>
    <scope>NUCLEOTIDE SEQUENCE [LARGE SCALE GENOMIC DNA]</scope>
</reference>
<dbReference type="AlphaFoldDB" id="A0AAV2ETZ7"/>
<organism evidence="2 3">
    <name type="scientific">Linum trigynum</name>
    <dbReference type="NCBI Taxonomy" id="586398"/>
    <lineage>
        <taxon>Eukaryota</taxon>
        <taxon>Viridiplantae</taxon>
        <taxon>Streptophyta</taxon>
        <taxon>Embryophyta</taxon>
        <taxon>Tracheophyta</taxon>
        <taxon>Spermatophyta</taxon>
        <taxon>Magnoliopsida</taxon>
        <taxon>eudicotyledons</taxon>
        <taxon>Gunneridae</taxon>
        <taxon>Pentapetalae</taxon>
        <taxon>rosids</taxon>
        <taxon>fabids</taxon>
        <taxon>Malpighiales</taxon>
        <taxon>Linaceae</taxon>
        <taxon>Linum</taxon>
    </lineage>
</organism>
<gene>
    <name evidence="2" type="ORF">LTRI10_LOCUS30301</name>
</gene>
<evidence type="ECO:0000256" key="1">
    <source>
        <dbReference type="SAM" id="MobiDB-lite"/>
    </source>
</evidence>
<protein>
    <submittedName>
        <fullName evidence="2">Uncharacterized protein</fullName>
    </submittedName>
</protein>
<proteinExistence type="predicted"/>